<dbReference type="GO" id="GO:0030246">
    <property type="term" value="F:carbohydrate binding"/>
    <property type="evidence" value="ECO:0007669"/>
    <property type="project" value="InterPro"/>
</dbReference>
<dbReference type="Proteomes" id="UP000029121">
    <property type="component" value="Unassembled WGS sequence"/>
</dbReference>
<evidence type="ECO:0000313" key="3">
    <source>
        <dbReference type="EMBL" id="EOA25572.1"/>
    </source>
</evidence>
<keyword evidence="1" id="KW-0732">Signal</keyword>
<organism evidence="3 4">
    <name type="scientific">Capsella rubella</name>
    <dbReference type="NCBI Taxonomy" id="81985"/>
    <lineage>
        <taxon>Eukaryota</taxon>
        <taxon>Viridiplantae</taxon>
        <taxon>Streptophyta</taxon>
        <taxon>Embryophyta</taxon>
        <taxon>Tracheophyta</taxon>
        <taxon>Spermatophyta</taxon>
        <taxon>Magnoliopsida</taxon>
        <taxon>eudicotyledons</taxon>
        <taxon>Gunneridae</taxon>
        <taxon>Pentapetalae</taxon>
        <taxon>rosids</taxon>
        <taxon>malvids</taxon>
        <taxon>Brassicales</taxon>
        <taxon>Brassicaceae</taxon>
        <taxon>Camelineae</taxon>
        <taxon>Capsella</taxon>
    </lineage>
</organism>
<name>R0FS31_9BRAS</name>
<dbReference type="CDD" id="cd22842">
    <property type="entry name" value="Gal_Rha_Lectin_BGal"/>
    <property type="match status" value="1"/>
</dbReference>
<evidence type="ECO:0000259" key="2">
    <source>
        <dbReference type="PROSITE" id="PS50228"/>
    </source>
</evidence>
<keyword evidence="4" id="KW-1185">Reference proteome</keyword>
<evidence type="ECO:0000313" key="4">
    <source>
        <dbReference type="Proteomes" id="UP000029121"/>
    </source>
</evidence>
<dbReference type="AlphaFoldDB" id="R0FS31"/>
<dbReference type="EMBL" id="KB870809">
    <property type="protein sequence ID" value="EOA25572.1"/>
    <property type="molecule type" value="Genomic_DNA"/>
</dbReference>
<accession>R0FS31</accession>
<dbReference type="OrthoDB" id="1100386at2759"/>
<dbReference type="eggNOG" id="KOG0496">
    <property type="taxonomic scope" value="Eukaryota"/>
</dbReference>
<protein>
    <recommendedName>
        <fullName evidence="2">SUEL-type lectin domain-containing protein</fullName>
    </recommendedName>
</protein>
<dbReference type="PROSITE" id="PS50228">
    <property type="entry name" value="SUEL_LECTIN"/>
    <property type="match status" value="1"/>
</dbReference>
<sequence length="159" mass="17831">MNTLRACRHHQHVLIMLLVLLHSSLFCLASKMDVSYNYDERNIMIDGDQKRFLTTSSRHGKEHVACTNQEPDPGPLTRISCNGPGYVMTKINFAEYGNPTGTCGHFRHGNCRSQATMRIVKKNCLGKERCHLFVTDEMFGPSHCEGAPMLAVETTCTKA</sequence>
<feature type="chain" id="PRO_5004350563" description="SUEL-type lectin domain-containing protein" evidence="1">
    <location>
        <begin position="30"/>
        <end position="159"/>
    </location>
</feature>
<dbReference type="KEGG" id="crb:17886692"/>
<dbReference type="InterPro" id="IPR000922">
    <property type="entry name" value="Lectin_gal-bd_dom"/>
</dbReference>
<dbReference type="Gene3D" id="2.60.120.740">
    <property type="match status" value="1"/>
</dbReference>
<proteinExistence type="predicted"/>
<evidence type="ECO:0000256" key="1">
    <source>
        <dbReference type="SAM" id="SignalP"/>
    </source>
</evidence>
<feature type="domain" description="SUEL-type lectin" evidence="2">
    <location>
        <begin position="71"/>
        <end position="157"/>
    </location>
</feature>
<dbReference type="InterPro" id="IPR043159">
    <property type="entry name" value="Lectin_gal-bd_sf"/>
</dbReference>
<reference evidence="4" key="1">
    <citation type="journal article" date="2013" name="Nat. Genet.">
        <title>The Capsella rubella genome and the genomic consequences of rapid mating system evolution.</title>
        <authorList>
            <person name="Slotte T."/>
            <person name="Hazzouri K.M."/>
            <person name="Agren J.A."/>
            <person name="Koenig D."/>
            <person name="Maumus F."/>
            <person name="Guo Y.L."/>
            <person name="Steige K."/>
            <person name="Platts A.E."/>
            <person name="Escobar J.S."/>
            <person name="Newman L.K."/>
            <person name="Wang W."/>
            <person name="Mandakova T."/>
            <person name="Vello E."/>
            <person name="Smith L.M."/>
            <person name="Henz S.R."/>
            <person name="Steffen J."/>
            <person name="Takuno S."/>
            <person name="Brandvain Y."/>
            <person name="Coop G."/>
            <person name="Andolfatto P."/>
            <person name="Hu T.T."/>
            <person name="Blanchette M."/>
            <person name="Clark R.M."/>
            <person name="Quesneville H."/>
            <person name="Nordborg M."/>
            <person name="Gaut B.S."/>
            <person name="Lysak M.A."/>
            <person name="Jenkins J."/>
            <person name="Grimwood J."/>
            <person name="Chapman J."/>
            <person name="Prochnik S."/>
            <person name="Shu S."/>
            <person name="Rokhsar D."/>
            <person name="Schmutz J."/>
            <person name="Weigel D."/>
            <person name="Wright S.I."/>
        </authorList>
    </citation>
    <scope>NUCLEOTIDE SEQUENCE [LARGE SCALE GENOMIC DNA]</scope>
    <source>
        <strain evidence="4">cv. Monte Gargano</strain>
    </source>
</reference>
<feature type="signal peptide" evidence="1">
    <location>
        <begin position="1"/>
        <end position="29"/>
    </location>
</feature>
<gene>
    <name evidence="3" type="ORF">CARUB_v10018916mg</name>
</gene>
<dbReference type="Pfam" id="PF02140">
    <property type="entry name" value="SUEL_Lectin"/>
    <property type="match status" value="1"/>
</dbReference>